<name>A0AAV5GNY7_9BASI</name>
<dbReference type="Proteomes" id="UP001342314">
    <property type="component" value="Unassembled WGS sequence"/>
</dbReference>
<proteinExistence type="predicted"/>
<dbReference type="AlphaFoldDB" id="A0AAV5GNY7"/>
<evidence type="ECO:0000259" key="1">
    <source>
        <dbReference type="Pfam" id="PF12937"/>
    </source>
</evidence>
<evidence type="ECO:0000313" key="2">
    <source>
        <dbReference type="EMBL" id="GJN92184.1"/>
    </source>
</evidence>
<protein>
    <recommendedName>
        <fullName evidence="1">F-box domain-containing protein</fullName>
    </recommendedName>
</protein>
<accession>A0AAV5GNY7</accession>
<gene>
    <name evidence="2" type="ORF">Rhopal_005214-T1</name>
</gene>
<sequence>MAVADLPPELLARILSVDLPSGESRDGFYARANFLAACSLVSRLWRDLAQPLLYEEVRVLCTRTGPLDRFLQTCGERPDLLARRVLDLLSRAIGLEAVYFGSFGLLDLADLQCWPTELASLSMWAGDVTYSNPTPPPRLANLRLVSWSGVGVRGEAESFFRPAVLPNLCCISHGYAASFRLDAFPSTLRVISNTNLRVSLDSATTADTTLYGQRFDGFVDALADGAPLASLFGASSSAHIYHLRISDIYYRSSFRMLKDTLSYDPELTNLKTLYLPPEFACRPSKLSEKERGSLQDEEAFWRLMQEKKVQVLSDDTGLSFDEGCSIPVEWRG</sequence>
<keyword evidence="3" id="KW-1185">Reference proteome</keyword>
<feature type="domain" description="F-box" evidence="1">
    <location>
        <begin position="4"/>
        <end position="56"/>
    </location>
</feature>
<comment type="caution">
    <text evidence="2">The sequence shown here is derived from an EMBL/GenBank/DDBJ whole genome shotgun (WGS) entry which is preliminary data.</text>
</comment>
<dbReference type="CDD" id="cd09917">
    <property type="entry name" value="F-box_SF"/>
    <property type="match status" value="1"/>
</dbReference>
<dbReference type="InterPro" id="IPR001810">
    <property type="entry name" value="F-box_dom"/>
</dbReference>
<evidence type="ECO:0000313" key="3">
    <source>
        <dbReference type="Proteomes" id="UP001342314"/>
    </source>
</evidence>
<dbReference type="EMBL" id="BQKY01000010">
    <property type="protein sequence ID" value="GJN92184.1"/>
    <property type="molecule type" value="Genomic_DNA"/>
</dbReference>
<organism evidence="2 3">
    <name type="scientific">Rhodotorula paludigena</name>
    <dbReference type="NCBI Taxonomy" id="86838"/>
    <lineage>
        <taxon>Eukaryota</taxon>
        <taxon>Fungi</taxon>
        <taxon>Dikarya</taxon>
        <taxon>Basidiomycota</taxon>
        <taxon>Pucciniomycotina</taxon>
        <taxon>Microbotryomycetes</taxon>
        <taxon>Sporidiobolales</taxon>
        <taxon>Sporidiobolaceae</taxon>
        <taxon>Rhodotorula</taxon>
    </lineage>
</organism>
<reference evidence="2 3" key="1">
    <citation type="submission" date="2021-12" db="EMBL/GenBank/DDBJ databases">
        <title>High titer production of polyol ester of fatty acids by Rhodotorula paludigena BS15 towards product separation-free biomass refinery.</title>
        <authorList>
            <person name="Mano J."/>
            <person name="Ono H."/>
            <person name="Tanaka T."/>
            <person name="Naito K."/>
            <person name="Sushida H."/>
            <person name="Ike M."/>
            <person name="Tokuyasu K."/>
            <person name="Kitaoka M."/>
        </authorList>
    </citation>
    <scope>NUCLEOTIDE SEQUENCE [LARGE SCALE GENOMIC DNA]</scope>
    <source>
        <strain evidence="2 3">BS15</strain>
    </source>
</reference>
<dbReference type="Pfam" id="PF12937">
    <property type="entry name" value="F-box-like"/>
    <property type="match status" value="1"/>
</dbReference>